<dbReference type="InterPro" id="IPR029016">
    <property type="entry name" value="GAF-like_dom_sf"/>
</dbReference>
<dbReference type="CDD" id="cd00130">
    <property type="entry name" value="PAS"/>
    <property type="match status" value="1"/>
</dbReference>
<dbReference type="OrthoDB" id="7216521at2"/>
<protein>
    <submittedName>
        <fullName evidence="4">Diguanylate cyclase</fullName>
    </submittedName>
</protein>
<feature type="compositionally biased region" description="Basic and acidic residues" evidence="1">
    <location>
        <begin position="582"/>
        <end position="598"/>
    </location>
</feature>
<accession>A0A501PBQ6</accession>
<dbReference type="EMBL" id="VFIY01000018">
    <property type="protein sequence ID" value="TPD57839.1"/>
    <property type="molecule type" value="Genomic_DNA"/>
</dbReference>
<proteinExistence type="predicted"/>
<name>A0A501PBQ6_9PROT</name>
<dbReference type="Gene3D" id="3.30.70.270">
    <property type="match status" value="1"/>
</dbReference>
<dbReference type="InterPro" id="IPR000700">
    <property type="entry name" value="PAS-assoc_C"/>
</dbReference>
<dbReference type="Pfam" id="PF00990">
    <property type="entry name" value="GGDEF"/>
    <property type="match status" value="1"/>
</dbReference>
<evidence type="ECO:0000313" key="4">
    <source>
        <dbReference type="EMBL" id="TPD57839.1"/>
    </source>
</evidence>
<dbReference type="PANTHER" id="PTHR44757">
    <property type="entry name" value="DIGUANYLATE CYCLASE DGCP"/>
    <property type="match status" value="1"/>
</dbReference>
<sequence length="598" mass="66336">MSMDVNIARIIQKSNLSREKTALPDLSAFSFQTEMIIEMFPGPALMVDSEQNILHHNIHALGIVEALQAGDLTFTGLIARSLTNNCPDMQKVILNDSKGIRHYNLYAMPASRQDATGEKAVLVTGREITVEHNLTNALVESRQMFKDLVSCSSDFSWETDSQGRFKYVSPKGILGYTAYELNGKLAADLIVGNEGKNPFDTLDTIHDMELWVQRNDGTKACILVSAVPIIDNKSSWQGARGVCRDITVVREREAALRRIGKREHILNRIVTTIRDLSKPDEIFSNLLNATLEGIRAKHACILEIKKSRNGSLDAETRACSGTLDDHDLLHKLTQKAVEVCRNNAPGESRLAGTFTQDGWSVLFSITQHHNEPNGAFCLLREEGSQEWSEEDAILFNGISSHLGIAMEQIHKQEELEHLSRTDELTGLLNRRAFTEEVKKRITHQKRSRENCALLFVDLDNFKTVNDKLGHKVGDKVLQKVAELLSKNTRVGDYICRLGGDEFALWLENVDADVAMEKASDLVAGRRSLQQVTGELSPAPGLSIGVAISSPRKNVTLDQLLELADAALYDVKKTGKNAVTLAEGDRSGEGRERNEKSAE</sequence>
<dbReference type="AlphaFoldDB" id="A0A501PBQ6"/>
<dbReference type="GO" id="GO:0003824">
    <property type="term" value="F:catalytic activity"/>
    <property type="evidence" value="ECO:0007669"/>
    <property type="project" value="UniProtKB-ARBA"/>
</dbReference>
<organism evidence="4 5">
    <name type="scientific">Emcibacter nanhaiensis</name>
    <dbReference type="NCBI Taxonomy" id="1505037"/>
    <lineage>
        <taxon>Bacteria</taxon>
        <taxon>Pseudomonadati</taxon>
        <taxon>Pseudomonadota</taxon>
        <taxon>Alphaproteobacteria</taxon>
        <taxon>Emcibacterales</taxon>
        <taxon>Emcibacteraceae</taxon>
        <taxon>Emcibacter</taxon>
    </lineage>
</organism>
<dbReference type="PROSITE" id="PS50887">
    <property type="entry name" value="GGDEF"/>
    <property type="match status" value="1"/>
</dbReference>
<reference evidence="5" key="1">
    <citation type="submission" date="2019-06" db="EMBL/GenBank/DDBJ databases">
        <title>The complete genome of Emcibacter congregatus ZYLT.</title>
        <authorList>
            <person name="Zhao Z."/>
        </authorList>
    </citation>
    <scope>NUCLEOTIDE SEQUENCE [LARGE SCALE GENOMIC DNA]</scope>
    <source>
        <strain evidence="5">MCCC 1A06723</strain>
    </source>
</reference>
<gene>
    <name evidence="4" type="ORF">FIV46_17210</name>
</gene>
<dbReference type="NCBIfam" id="TIGR00229">
    <property type="entry name" value="sensory_box"/>
    <property type="match status" value="1"/>
</dbReference>
<dbReference type="NCBIfam" id="TIGR00254">
    <property type="entry name" value="GGDEF"/>
    <property type="match status" value="1"/>
</dbReference>
<evidence type="ECO:0000259" key="2">
    <source>
        <dbReference type="PROSITE" id="PS50113"/>
    </source>
</evidence>
<dbReference type="Gene3D" id="3.30.450.20">
    <property type="entry name" value="PAS domain"/>
    <property type="match status" value="1"/>
</dbReference>
<dbReference type="CDD" id="cd01949">
    <property type="entry name" value="GGDEF"/>
    <property type="match status" value="1"/>
</dbReference>
<dbReference type="SUPFAM" id="SSF55781">
    <property type="entry name" value="GAF domain-like"/>
    <property type="match status" value="1"/>
</dbReference>
<dbReference type="FunFam" id="3.30.70.270:FF:000001">
    <property type="entry name" value="Diguanylate cyclase domain protein"/>
    <property type="match status" value="1"/>
</dbReference>
<evidence type="ECO:0000259" key="3">
    <source>
        <dbReference type="PROSITE" id="PS50887"/>
    </source>
</evidence>
<dbReference type="InterPro" id="IPR000160">
    <property type="entry name" value="GGDEF_dom"/>
</dbReference>
<dbReference type="InterPro" id="IPR052155">
    <property type="entry name" value="Biofilm_reg_signaling"/>
</dbReference>
<dbReference type="PANTHER" id="PTHR44757:SF2">
    <property type="entry name" value="BIOFILM ARCHITECTURE MAINTENANCE PROTEIN MBAA"/>
    <property type="match status" value="1"/>
</dbReference>
<dbReference type="SMART" id="SM00267">
    <property type="entry name" value="GGDEF"/>
    <property type="match status" value="1"/>
</dbReference>
<feature type="domain" description="GGDEF" evidence="3">
    <location>
        <begin position="449"/>
        <end position="583"/>
    </location>
</feature>
<dbReference type="RefSeq" id="WP_139942155.1">
    <property type="nucleotide sequence ID" value="NZ_JBHSYP010000005.1"/>
</dbReference>
<dbReference type="InterPro" id="IPR000014">
    <property type="entry name" value="PAS"/>
</dbReference>
<dbReference type="Proteomes" id="UP000319148">
    <property type="component" value="Unassembled WGS sequence"/>
</dbReference>
<dbReference type="Gene3D" id="3.30.450.40">
    <property type="match status" value="1"/>
</dbReference>
<evidence type="ECO:0000256" key="1">
    <source>
        <dbReference type="SAM" id="MobiDB-lite"/>
    </source>
</evidence>
<dbReference type="PROSITE" id="PS50113">
    <property type="entry name" value="PAC"/>
    <property type="match status" value="1"/>
</dbReference>
<keyword evidence="5" id="KW-1185">Reference proteome</keyword>
<dbReference type="InterPro" id="IPR029787">
    <property type="entry name" value="Nucleotide_cyclase"/>
</dbReference>
<evidence type="ECO:0000313" key="5">
    <source>
        <dbReference type="Proteomes" id="UP000319148"/>
    </source>
</evidence>
<dbReference type="SUPFAM" id="SSF55073">
    <property type="entry name" value="Nucleotide cyclase"/>
    <property type="match status" value="1"/>
</dbReference>
<dbReference type="InterPro" id="IPR043128">
    <property type="entry name" value="Rev_trsase/Diguanyl_cyclase"/>
</dbReference>
<feature type="region of interest" description="Disordered" evidence="1">
    <location>
        <begin position="578"/>
        <end position="598"/>
    </location>
</feature>
<dbReference type="InterPro" id="IPR035965">
    <property type="entry name" value="PAS-like_dom_sf"/>
</dbReference>
<comment type="caution">
    <text evidence="4">The sequence shown here is derived from an EMBL/GenBank/DDBJ whole genome shotgun (WGS) entry which is preliminary data.</text>
</comment>
<feature type="domain" description="PAC" evidence="2">
    <location>
        <begin position="206"/>
        <end position="258"/>
    </location>
</feature>
<dbReference type="SUPFAM" id="SSF55785">
    <property type="entry name" value="PYP-like sensor domain (PAS domain)"/>
    <property type="match status" value="1"/>
</dbReference>